<keyword evidence="3 5" id="KW-0238">DNA-binding</keyword>
<dbReference type="PROSITE" id="PS50005">
    <property type="entry name" value="TPR"/>
    <property type="match status" value="1"/>
</dbReference>
<evidence type="ECO:0000256" key="4">
    <source>
        <dbReference type="PROSITE-ProRule" id="PRU00339"/>
    </source>
</evidence>
<comment type="similarity">
    <text evidence="1">Belongs to the AfsR/DnrI/RedD regulatory family.</text>
</comment>
<keyword evidence="2" id="KW-0902">Two-component regulatory system</keyword>
<feature type="compositionally biased region" description="Basic and acidic residues" evidence="6">
    <location>
        <begin position="309"/>
        <end position="320"/>
    </location>
</feature>
<dbReference type="SUPFAM" id="SSF52540">
    <property type="entry name" value="P-loop containing nucleoside triphosphate hydrolases"/>
    <property type="match status" value="1"/>
</dbReference>
<dbReference type="SMART" id="SM01043">
    <property type="entry name" value="BTAD"/>
    <property type="match status" value="1"/>
</dbReference>
<dbReference type="Gene3D" id="1.10.10.10">
    <property type="entry name" value="Winged helix-like DNA-binding domain superfamily/Winged helix DNA-binding domain"/>
    <property type="match status" value="1"/>
</dbReference>
<accession>A0ABU2XG67</accession>
<dbReference type="Pfam" id="PF13191">
    <property type="entry name" value="AAA_16"/>
    <property type="match status" value="1"/>
</dbReference>
<protein>
    <submittedName>
        <fullName evidence="8">BTAD domain-containing putative transcriptional regulator</fullName>
    </submittedName>
</protein>
<proteinExistence type="inferred from homology"/>
<dbReference type="Gene3D" id="1.25.40.10">
    <property type="entry name" value="Tetratricopeptide repeat domain"/>
    <property type="match status" value="2"/>
</dbReference>
<name>A0ABU2XG67_9ACTN</name>
<dbReference type="InterPro" id="IPR016032">
    <property type="entry name" value="Sig_transdc_resp-reg_C-effctor"/>
</dbReference>
<feature type="compositionally biased region" description="Gly residues" evidence="6">
    <location>
        <begin position="326"/>
        <end position="338"/>
    </location>
</feature>
<feature type="compositionally biased region" description="Gly residues" evidence="6">
    <location>
        <begin position="363"/>
        <end position="382"/>
    </location>
</feature>
<dbReference type="PANTHER" id="PTHR47691:SF3">
    <property type="entry name" value="HTH-TYPE TRANSCRIPTIONAL REGULATOR RV0890C-RELATED"/>
    <property type="match status" value="1"/>
</dbReference>
<dbReference type="EMBL" id="JAVRFD010000009">
    <property type="protein sequence ID" value="MDT0544891.1"/>
    <property type="molecule type" value="Genomic_DNA"/>
</dbReference>
<keyword evidence="9" id="KW-1185">Reference proteome</keyword>
<dbReference type="InterPro" id="IPR001867">
    <property type="entry name" value="OmpR/PhoB-type_DNA-bd"/>
</dbReference>
<evidence type="ECO:0000256" key="2">
    <source>
        <dbReference type="ARBA" id="ARBA00023012"/>
    </source>
</evidence>
<dbReference type="Pfam" id="PF25872">
    <property type="entry name" value="HTH_77"/>
    <property type="match status" value="1"/>
</dbReference>
<dbReference type="SUPFAM" id="SSF46894">
    <property type="entry name" value="C-terminal effector domain of the bipartite response regulators"/>
    <property type="match status" value="1"/>
</dbReference>
<evidence type="ECO:0000259" key="7">
    <source>
        <dbReference type="PROSITE" id="PS51755"/>
    </source>
</evidence>
<dbReference type="Pfam" id="PF03704">
    <property type="entry name" value="BTAD"/>
    <property type="match status" value="1"/>
</dbReference>
<dbReference type="InterPro" id="IPR019734">
    <property type="entry name" value="TPR_rpt"/>
</dbReference>
<sequence>MKYRYRVLGATQALRPDGTEVPLGGARLRALLGALALDGGRPASTAQLAAELWGEDEAPPADEVAAVQALVGRLRRALGKEAVASVPGGYRLVADKDDIDLFRFERLAAEGSAAFGAGDARLAAALLDEALELWRGPLLADLPGAGGGVPSASRGGPVAIRAERRHAQARRDRLAAEVALGGAEGALAELAALAGQEPLDEPLQALWIRALRAAGRRAEALQAYEEVRLRLADRLGADPGGELRALHAELLAEDAAPLAAEGPARSGGWGGAWRQDARDGSGWRGGSGGPGDVGRHPGNGAQGGAGQDGPKRLGEHDGWPRPEQSGRGGQGQGYGGQRGGRRDSARGALGQGARQGGLERDGACGGREFGGGGGAQRRGAGGEPWHAEGDMAWHADGGAGERGGSDSTWQDNQRAGPAADGGQRGPGNLRPRLTTFVGREAELGELASELRTRRLVTLMGTGGVGKTRLALEAAEAAAGAWPDGVWLAELAPVRDGETVPEAVLTAVGARDTALRGPGAQELRAAEGAAPGPLAELVEHCGRRRMLLVLDNCEHVIGAAAELARSLLTGCPGVTVLATSREPLGVPGEWARPVEPLPGEWALRLLAERGAAVRPGFGVADDRPACVEICRRLDGLPLAIELAAARLRALTPRQIADRLDSRFRLLTGGHRTALPRQRTLRAVVDWSWDLLDEDERTVLRRLAVFSGGCALEEAEAVCAGDAPGDWADPAPKDTLDTLNILSSLVDKSLVLAVPEGPGGMRYRLLETVAEYAARRLTEAGEREAVERRHLTVFRELVRIGDPLLRGPEQARWLGRFEAEHDNLRAALRRAVELREEQEGLCLALSMSWFWQQRNHLGDVRSWAPAVAALGPDPFLPPVRPAVPLAEPCTDRPPPWSEEQLWEARRGVRLLIFASSGESGGASADREGGQEYLRGIVDAYRPGLPQTFRQPGFVWFSAKLLTGRAASLGETLDDMVRGCRELGHPWELGFALLMRARTRYGRPGGTERSVDDADQSLRQFERAGDPWGIAESLSARGEAYEWRGRYEEAAADFARAIEVSARGGAQPQVPALEARLASVRLETARDEEERAEAERLLRQAVVESGRYAGETLDTARLMLVQHLGRTGRTGAARDQLELLEQAFPATTPAILTGMVAGLHGWLDCVDGAYERARSRLRRAVSSLEPLAYLVAPHLVAEQFISAAWAKAHLGAAEDGARLLGAYDHGPVMEGFCFRTLSAAAEVRQRAEAELRRVLDARAYERAYAEGGGLAVRDAAALV</sequence>
<dbReference type="InterPro" id="IPR036388">
    <property type="entry name" value="WH-like_DNA-bd_sf"/>
</dbReference>
<dbReference type="InterPro" id="IPR027417">
    <property type="entry name" value="P-loop_NTPase"/>
</dbReference>
<dbReference type="Gene3D" id="3.40.50.300">
    <property type="entry name" value="P-loop containing nucleotide triphosphate hydrolases"/>
    <property type="match status" value="1"/>
</dbReference>
<feature type="compositionally biased region" description="Gly residues" evidence="6">
    <location>
        <begin position="282"/>
        <end position="292"/>
    </location>
</feature>
<dbReference type="PRINTS" id="PR00364">
    <property type="entry name" value="DISEASERSIST"/>
</dbReference>
<evidence type="ECO:0000313" key="8">
    <source>
        <dbReference type="EMBL" id="MDT0544891.1"/>
    </source>
</evidence>
<feature type="domain" description="OmpR/PhoB-type" evidence="7">
    <location>
        <begin position="1"/>
        <end position="94"/>
    </location>
</feature>
<feature type="region of interest" description="Disordered" evidence="6">
    <location>
        <begin position="260"/>
        <end position="431"/>
    </location>
</feature>
<dbReference type="SUPFAM" id="SSF48452">
    <property type="entry name" value="TPR-like"/>
    <property type="match status" value="2"/>
</dbReference>
<gene>
    <name evidence="8" type="ORF">RND15_19575</name>
</gene>
<feature type="repeat" description="TPR" evidence="4">
    <location>
        <begin position="1028"/>
        <end position="1061"/>
    </location>
</feature>
<dbReference type="Proteomes" id="UP001180754">
    <property type="component" value="Unassembled WGS sequence"/>
</dbReference>
<dbReference type="SMART" id="SM00862">
    <property type="entry name" value="Trans_reg_C"/>
    <property type="match status" value="1"/>
</dbReference>
<dbReference type="RefSeq" id="WP_311725358.1">
    <property type="nucleotide sequence ID" value="NZ_JAVRFD010000009.1"/>
</dbReference>
<feature type="DNA-binding region" description="OmpR/PhoB-type" evidence="5">
    <location>
        <begin position="1"/>
        <end position="94"/>
    </location>
</feature>
<evidence type="ECO:0000256" key="3">
    <source>
        <dbReference type="ARBA" id="ARBA00023125"/>
    </source>
</evidence>
<evidence type="ECO:0000256" key="6">
    <source>
        <dbReference type="SAM" id="MobiDB-lite"/>
    </source>
</evidence>
<reference evidence="8" key="1">
    <citation type="submission" date="2024-05" db="EMBL/GenBank/DDBJ databases">
        <title>30 novel species of actinomycetes from the DSMZ collection.</title>
        <authorList>
            <person name="Nouioui I."/>
        </authorList>
    </citation>
    <scope>NUCLEOTIDE SEQUENCE</scope>
    <source>
        <strain evidence="8">DSM 41529</strain>
    </source>
</reference>
<evidence type="ECO:0000256" key="1">
    <source>
        <dbReference type="ARBA" id="ARBA00005820"/>
    </source>
</evidence>
<dbReference type="InterPro" id="IPR011990">
    <property type="entry name" value="TPR-like_helical_dom_sf"/>
</dbReference>
<dbReference type="InterPro" id="IPR041664">
    <property type="entry name" value="AAA_16"/>
</dbReference>
<evidence type="ECO:0000256" key="5">
    <source>
        <dbReference type="PROSITE-ProRule" id="PRU01091"/>
    </source>
</evidence>
<dbReference type="PANTHER" id="PTHR47691">
    <property type="entry name" value="REGULATOR-RELATED"/>
    <property type="match status" value="1"/>
</dbReference>
<keyword evidence="4" id="KW-0802">TPR repeat</keyword>
<dbReference type="InterPro" id="IPR058852">
    <property type="entry name" value="HTH_77"/>
</dbReference>
<dbReference type="PROSITE" id="PS51755">
    <property type="entry name" value="OMPR_PHOB"/>
    <property type="match status" value="1"/>
</dbReference>
<evidence type="ECO:0000313" key="9">
    <source>
        <dbReference type="Proteomes" id="UP001180754"/>
    </source>
</evidence>
<organism evidence="8 9">
    <name type="scientific">Streptomyces lonegramiae</name>
    <dbReference type="NCBI Taxonomy" id="3075524"/>
    <lineage>
        <taxon>Bacteria</taxon>
        <taxon>Bacillati</taxon>
        <taxon>Actinomycetota</taxon>
        <taxon>Actinomycetes</taxon>
        <taxon>Kitasatosporales</taxon>
        <taxon>Streptomycetaceae</taxon>
        <taxon>Streptomyces</taxon>
    </lineage>
</organism>
<comment type="caution">
    <text evidence="8">The sequence shown here is derived from an EMBL/GenBank/DDBJ whole genome shotgun (WGS) entry which is preliminary data.</text>
</comment>
<dbReference type="InterPro" id="IPR005158">
    <property type="entry name" value="BTAD"/>
</dbReference>